<reference evidence="1" key="1">
    <citation type="submission" date="2022-08" db="UniProtKB">
        <authorList>
            <consortium name="EnsemblMetazoa"/>
        </authorList>
    </citation>
    <scope>IDENTIFICATION</scope>
    <source>
        <strain evidence="1">EBRO</strain>
    </source>
</reference>
<protein>
    <submittedName>
        <fullName evidence="1">Uncharacterized protein</fullName>
    </submittedName>
</protein>
<dbReference type="AlphaFoldDB" id="A0A182J945"/>
<proteinExistence type="predicted"/>
<dbReference type="VEuPathDB" id="VectorBase:AATE013712"/>
<accession>A0A182J945</accession>
<sequence>MEGDEEEKALLQWNTVNFAFLFGLSATLLFTTQLRQIFLFATIVIDEIVKVVVVSIIVRIIIIIIIIVLAISSTQLFGASLYFFNFVLVTIIVLLLSRAFIVVIFVLHLFLIIIVILLFGVRSPVVVIIVLTVILIVPIAVIFYGVLRTAIVMIVVIVQRIDRRQYFFVMVIVLPGLVHPTVKELRVSGFGKRRIIVRNALVFHYDQSNQCTQTGQQDEEDDLCTPVPAGAMVTVDVHLHVARIFGGLRRTGGMLLRRMDCRFLHHIFVICQGA</sequence>
<dbReference type="EnsemblMetazoa" id="AATE013712-RA">
    <property type="protein sequence ID" value="AATE013712-PA.1"/>
    <property type="gene ID" value="AATE013712"/>
</dbReference>
<organism evidence="1">
    <name type="scientific">Anopheles atroparvus</name>
    <name type="common">European mosquito</name>
    <dbReference type="NCBI Taxonomy" id="41427"/>
    <lineage>
        <taxon>Eukaryota</taxon>
        <taxon>Metazoa</taxon>
        <taxon>Ecdysozoa</taxon>
        <taxon>Arthropoda</taxon>
        <taxon>Hexapoda</taxon>
        <taxon>Insecta</taxon>
        <taxon>Pterygota</taxon>
        <taxon>Neoptera</taxon>
        <taxon>Endopterygota</taxon>
        <taxon>Diptera</taxon>
        <taxon>Nematocera</taxon>
        <taxon>Culicoidea</taxon>
        <taxon>Culicidae</taxon>
        <taxon>Anophelinae</taxon>
        <taxon>Anopheles</taxon>
    </lineage>
</organism>
<name>A0A182J945_ANOAO</name>
<evidence type="ECO:0000313" key="1">
    <source>
        <dbReference type="EnsemblMetazoa" id="AATE013712-PA.1"/>
    </source>
</evidence>